<evidence type="ECO:0000256" key="7">
    <source>
        <dbReference type="SAM" id="Phobius"/>
    </source>
</evidence>
<evidence type="ECO:0000256" key="1">
    <source>
        <dbReference type="ARBA" id="ARBA00004141"/>
    </source>
</evidence>
<accession>A0A9W4UCL2</accession>
<evidence type="ECO:0000256" key="2">
    <source>
        <dbReference type="ARBA" id="ARBA00022692"/>
    </source>
</evidence>
<comment type="caution">
    <text evidence="9">The sequence shown here is derived from an EMBL/GenBank/DDBJ whole genome shotgun (WGS) entry which is preliminary data.</text>
</comment>
<dbReference type="AlphaFoldDB" id="A0A9W4UCL2"/>
<feature type="region of interest" description="Disordered" evidence="6">
    <location>
        <begin position="100"/>
        <end position="154"/>
    </location>
</feature>
<dbReference type="Proteomes" id="UP001152607">
    <property type="component" value="Unassembled WGS sequence"/>
</dbReference>
<evidence type="ECO:0000259" key="8">
    <source>
        <dbReference type="Pfam" id="PF20684"/>
    </source>
</evidence>
<gene>
    <name evidence="9" type="ORF">PDIGIT_LOCUS5481</name>
</gene>
<feature type="domain" description="Rhodopsin" evidence="8">
    <location>
        <begin position="2"/>
        <end position="91"/>
    </location>
</feature>
<reference evidence="9" key="1">
    <citation type="submission" date="2023-01" db="EMBL/GenBank/DDBJ databases">
        <authorList>
            <person name="Van Ghelder C."/>
            <person name="Rancurel C."/>
        </authorList>
    </citation>
    <scope>NUCLEOTIDE SEQUENCE</scope>
    <source>
        <strain evidence="9">CNCM I-4278</strain>
    </source>
</reference>
<evidence type="ECO:0000256" key="3">
    <source>
        <dbReference type="ARBA" id="ARBA00022989"/>
    </source>
</evidence>
<dbReference type="EMBL" id="CAOQHR010000003">
    <property type="protein sequence ID" value="CAI6332456.1"/>
    <property type="molecule type" value="Genomic_DNA"/>
</dbReference>
<dbReference type="InterPro" id="IPR049326">
    <property type="entry name" value="Rhodopsin_dom_fungi"/>
</dbReference>
<evidence type="ECO:0000256" key="5">
    <source>
        <dbReference type="ARBA" id="ARBA00038359"/>
    </source>
</evidence>
<sequence length="165" mass="18106">MLDILTDLLIMAIPYMILRHVRLSTKQKLVLYSLFSLVIITIGVALTRVIVSMKARRQGGLTVSLLVFLADAEAATALFVACIGSFRTLFTQADTLTPYGSRNNQTPKAKPQNLGKQRSTGYSSNRNESSEAIVNATELRDMPPQSPQTPSAFYMKLELPGLGKT</sequence>
<evidence type="ECO:0000313" key="9">
    <source>
        <dbReference type="EMBL" id="CAI6332456.1"/>
    </source>
</evidence>
<dbReference type="PANTHER" id="PTHR33048">
    <property type="entry name" value="PTH11-LIKE INTEGRAL MEMBRANE PROTEIN (AFU_ORTHOLOGUE AFUA_5G11245)"/>
    <property type="match status" value="1"/>
</dbReference>
<dbReference type="InterPro" id="IPR052337">
    <property type="entry name" value="SAT4-like"/>
</dbReference>
<organism evidence="9 10">
    <name type="scientific">Periconia digitata</name>
    <dbReference type="NCBI Taxonomy" id="1303443"/>
    <lineage>
        <taxon>Eukaryota</taxon>
        <taxon>Fungi</taxon>
        <taxon>Dikarya</taxon>
        <taxon>Ascomycota</taxon>
        <taxon>Pezizomycotina</taxon>
        <taxon>Dothideomycetes</taxon>
        <taxon>Pleosporomycetidae</taxon>
        <taxon>Pleosporales</taxon>
        <taxon>Massarineae</taxon>
        <taxon>Periconiaceae</taxon>
        <taxon>Periconia</taxon>
    </lineage>
</organism>
<evidence type="ECO:0000256" key="4">
    <source>
        <dbReference type="ARBA" id="ARBA00023136"/>
    </source>
</evidence>
<dbReference type="GO" id="GO:0016020">
    <property type="term" value="C:membrane"/>
    <property type="evidence" value="ECO:0007669"/>
    <property type="project" value="UniProtKB-SubCell"/>
</dbReference>
<comment type="subcellular location">
    <subcellularLocation>
        <location evidence="1">Membrane</location>
        <topology evidence="1">Multi-pass membrane protein</topology>
    </subcellularLocation>
</comment>
<comment type="similarity">
    <text evidence="5">Belongs to the SAT4 family.</text>
</comment>
<feature type="compositionally biased region" description="Polar residues" evidence="6">
    <location>
        <begin position="114"/>
        <end position="132"/>
    </location>
</feature>
<proteinExistence type="inferred from homology"/>
<keyword evidence="4 7" id="KW-0472">Membrane</keyword>
<evidence type="ECO:0000313" key="10">
    <source>
        <dbReference type="Proteomes" id="UP001152607"/>
    </source>
</evidence>
<evidence type="ECO:0000256" key="6">
    <source>
        <dbReference type="SAM" id="MobiDB-lite"/>
    </source>
</evidence>
<keyword evidence="10" id="KW-1185">Reference proteome</keyword>
<dbReference type="Pfam" id="PF20684">
    <property type="entry name" value="Fung_rhodopsin"/>
    <property type="match status" value="1"/>
</dbReference>
<keyword evidence="3 7" id="KW-1133">Transmembrane helix</keyword>
<name>A0A9W4UCL2_9PLEO</name>
<protein>
    <recommendedName>
        <fullName evidence="8">Rhodopsin domain-containing protein</fullName>
    </recommendedName>
</protein>
<dbReference type="OrthoDB" id="444631at2759"/>
<dbReference type="PANTHER" id="PTHR33048:SF47">
    <property type="entry name" value="INTEGRAL MEMBRANE PROTEIN-RELATED"/>
    <property type="match status" value="1"/>
</dbReference>
<feature type="transmembrane region" description="Helical" evidence="7">
    <location>
        <begin position="29"/>
        <end position="51"/>
    </location>
</feature>
<keyword evidence="2 7" id="KW-0812">Transmembrane</keyword>
<feature type="transmembrane region" description="Helical" evidence="7">
    <location>
        <begin position="63"/>
        <end position="86"/>
    </location>
</feature>